<accession>A0A8T3YLB3</accession>
<dbReference type="InterPro" id="IPR050097">
    <property type="entry name" value="Ferredoxin-NADP_redctase_2"/>
</dbReference>
<reference evidence="4" key="1">
    <citation type="submission" date="2020-07" db="EMBL/GenBank/DDBJ databases">
        <title>Huge and variable diversity of episymbiotic CPR bacteria and DPANN archaea in groundwater ecosystems.</title>
        <authorList>
            <person name="He C.Y."/>
            <person name="Keren R."/>
            <person name="Whittaker M."/>
            <person name="Farag I.F."/>
            <person name="Doudna J."/>
            <person name="Cate J.H.D."/>
            <person name="Banfield J.F."/>
        </authorList>
    </citation>
    <scope>NUCLEOTIDE SEQUENCE</scope>
    <source>
        <strain evidence="4">NC_groundwater_1296_Ag_S-0.2um_52_80</strain>
    </source>
</reference>
<feature type="domain" description="FAD/NAD(P)-binding" evidence="3">
    <location>
        <begin position="4"/>
        <end position="287"/>
    </location>
</feature>
<dbReference type="GO" id="GO:0016491">
    <property type="term" value="F:oxidoreductase activity"/>
    <property type="evidence" value="ECO:0007669"/>
    <property type="project" value="UniProtKB-KW"/>
</dbReference>
<keyword evidence="1" id="KW-0285">Flavoprotein</keyword>
<dbReference type="Proteomes" id="UP000732298">
    <property type="component" value="Unassembled WGS sequence"/>
</dbReference>
<protein>
    <submittedName>
        <fullName evidence="4">FAD-dependent oxidoreductase</fullName>
    </submittedName>
</protein>
<keyword evidence="2" id="KW-0560">Oxidoreductase</keyword>
<dbReference type="PRINTS" id="PR00368">
    <property type="entry name" value="FADPNR"/>
</dbReference>
<organism evidence="4 5">
    <name type="scientific">Candidatus Iainarchaeum sp</name>
    <dbReference type="NCBI Taxonomy" id="3101447"/>
    <lineage>
        <taxon>Archaea</taxon>
        <taxon>Candidatus Iainarchaeota</taxon>
        <taxon>Candidatus Iainarchaeia</taxon>
        <taxon>Candidatus Iainarchaeales</taxon>
        <taxon>Candidatus Iainarchaeaceae</taxon>
        <taxon>Candidatus Iainarchaeum</taxon>
    </lineage>
</organism>
<dbReference type="Gene3D" id="3.50.50.60">
    <property type="entry name" value="FAD/NAD(P)-binding domain"/>
    <property type="match status" value="2"/>
</dbReference>
<dbReference type="SUPFAM" id="SSF51905">
    <property type="entry name" value="FAD/NAD(P)-binding domain"/>
    <property type="match status" value="1"/>
</dbReference>
<dbReference type="PRINTS" id="PR00469">
    <property type="entry name" value="PNDRDTASEII"/>
</dbReference>
<evidence type="ECO:0000256" key="1">
    <source>
        <dbReference type="ARBA" id="ARBA00022630"/>
    </source>
</evidence>
<sequence>MEEYDFLIIGAGSAGLPAAIYAARFRLKTLVIGELPGGTITQTHVVENWPGVISATGLDLMDTLMKHVNANGVEVLTDKVVSVEKKGDFFFIVKTAEGKVFKAKTILFATGTSRKKLNIPGEKEFDGKGVSWCAVCDGVLFKNKVVAVIGGSDSAAKEALFLAEHASKVYIIHRGDKIRPEPINGERVKANRKIELVLNKNVSQIFGEKFVKGVKFKEGGQLSLDGVFIEIGATANSDLAKKIGVKADVNGEIIIDEASRTNVPGVYAAGDVANRHFKQAITGAAEGVVAAFSAYEDINAPAVKKGK</sequence>
<dbReference type="InterPro" id="IPR023753">
    <property type="entry name" value="FAD/NAD-binding_dom"/>
</dbReference>
<comment type="caution">
    <text evidence="4">The sequence shown here is derived from an EMBL/GenBank/DDBJ whole genome shotgun (WGS) entry which is preliminary data.</text>
</comment>
<evidence type="ECO:0000259" key="3">
    <source>
        <dbReference type="Pfam" id="PF07992"/>
    </source>
</evidence>
<evidence type="ECO:0000313" key="4">
    <source>
        <dbReference type="EMBL" id="MBI4210427.1"/>
    </source>
</evidence>
<dbReference type="EMBL" id="JACQPB010000034">
    <property type="protein sequence ID" value="MBI4210427.1"/>
    <property type="molecule type" value="Genomic_DNA"/>
</dbReference>
<dbReference type="InterPro" id="IPR036188">
    <property type="entry name" value="FAD/NAD-bd_sf"/>
</dbReference>
<evidence type="ECO:0000256" key="2">
    <source>
        <dbReference type="ARBA" id="ARBA00023002"/>
    </source>
</evidence>
<evidence type="ECO:0000313" key="5">
    <source>
        <dbReference type="Proteomes" id="UP000732298"/>
    </source>
</evidence>
<dbReference type="AlphaFoldDB" id="A0A8T3YLB3"/>
<dbReference type="PANTHER" id="PTHR48105">
    <property type="entry name" value="THIOREDOXIN REDUCTASE 1-RELATED-RELATED"/>
    <property type="match status" value="1"/>
</dbReference>
<name>A0A8T3YLB3_9ARCH</name>
<dbReference type="Pfam" id="PF07992">
    <property type="entry name" value="Pyr_redox_2"/>
    <property type="match status" value="1"/>
</dbReference>
<gene>
    <name evidence="4" type="ORF">HY544_02895</name>
</gene>
<proteinExistence type="predicted"/>